<evidence type="ECO:0000256" key="1">
    <source>
        <dbReference type="ARBA" id="ARBA00022723"/>
    </source>
</evidence>
<dbReference type="SUPFAM" id="SSF53706">
    <property type="entry name" value="Formate dehydrogenase/DMSO reductase, domains 1-3"/>
    <property type="match status" value="1"/>
</dbReference>
<dbReference type="PANTHER" id="PTHR43105:SF10">
    <property type="entry name" value="NADH-QUINONE OXIDOREDUCTASE SUBUNIT G"/>
    <property type="match status" value="1"/>
</dbReference>
<keyword evidence="3" id="KW-0411">Iron-sulfur</keyword>
<dbReference type="CDD" id="cd02756">
    <property type="entry name" value="MopB_Arsenite-Ox"/>
    <property type="match status" value="1"/>
</dbReference>
<evidence type="ECO:0000259" key="4">
    <source>
        <dbReference type="Pfam" id="PF00384"/>
    </source>
</evidence>
<accession>E5AZM3</accession>
<dbReference type="SUPFAM" id="SSF50692">
    <property type="entry name" value="ADC-like"/>
    <property type="match status" value="1"/>
</dbReference>
<reference evidence="7" key="1">
    <citation type="submission" date="2010-10" db="EMBL/GenBank/DDBJ databases">
        <title>A constitutive As(III)-oxidase activity was detected in the arsenic hypertolerant Pseudomonas sp. strain S11.</title>
        <authorList>
            <person name="Heinrich-Salmeron A."/>
            <person name="Goulhen-Chollet F."/>
            <person name="Lievremont D."/>
            <person name="Hammann P."/>
            <person name="Bertin P.N."/>
            <person name="Lett M.C."/>
        </authorList>
    </citation>
    <scope>NUCLEOTIDE SEQUENCE</scope>
    <source>
        <strain evidence="7">S11</strain>
    </source>
</reference>
<proteinExistence type="predicted"/>
<dbReference type="Gene3D" id="2.40.40.20">
    <property type="match status" value="1"/>
</dbReference>
<dbReference type="GO" id="GO:1990204">
    <property type="term" value="C:oxidoreductase complex"/>
    <property type="evidence" value="ECO:0007669"/>
    <property type="project" value="UniProtKB-ARBA"/>
</dbReference>
<feature type="domain" description="Molybdopterin dinucleotide-binding" evidence="5">
    <location>
        <begin position="697"/>
        <end position="799"/>
    </location>
</feature>
<keyword evidence="2" id="KW-0408">Iron</keyword>
<dbReference type="GO" id="GO:0003954">
    <property type="term" value="F:NADH dehydrogenase activity"/>
    <property type="evidence" value="ECO:0007669"/>
    <property type="project" value="TreeGrafter"/>
</dbReference>
<keyword evidence="1" id="KW-0479">Metal-binding</keyword>
<evidence type="ECO:0000256" key="3">
    <source>
        <dbReference type="ARBA" id="ARBA00023014"/>
    </source>
</evidence>
<dbReference type="InterPro" id="IPR006657">
    <property type="entry name" value="MoPterin_dinucl-bd_dom"/>
</dbReference>
<dbReference type="Gene3D" id="3.40.228.10">
    <property type="entry name" value="Dimethylsulfoxide Reductase, domain 2"/>
    <property type="match status" value="1"/>
</dbReference>
<evidence type="ECO:0000256" key="2">
    <source>
        <dbReference type="ARBA" id="ARBA00023004"/>
    </source>
</evidence>
<dbReference type="Gene3D" id="3.40.50.740">
    <property type="match status" value="1"/>
</dbReference>
<dbReference type="AlphaFoldDB" id="E5AZM3"/>
<dbReference type="GO" id="GO:0016020">
    <property type="term" value="C:membrane"/>
    <property type="evidence" value="ECO:0007669"/>
    <property type="project" value="TreeGrafter"/>
</dbReference>
<dbReference type="Pfam" id="PF01568">
    <property type="entry name" value="Molydop_binding"/>
    <property type="match status" value="1"/>
</dbReference>
<dbReference type="InterPro" id="IPR041632">
    <property type="entry name" value="AioA/IdrA_3Fe-4S"/>
</dbReference>
<evidence type="ECO:0000259" key="5">
    <source>
        <dbReference type="Pfam" id="PF01568"/>
    </source>
</evidence>
<evidence type="ECO:0000259" key="6">
    <source>
        <dbReference type="Pfam" id="PF18465"/>
    </source>
</evidence>
<sequence>MMAQFKDRIPLPPIDAQKTNMTCHFCIVGCGYHAYKWPANREGGRSPEQNALNVDFTRQVPPMQITMTPAMVNRIKDNDGSEYNIMIIPDKECQVNKGLSSTRGGQMASIMYSENTPIGERRLKVPMLYTGDDWIETTWQQSMDIYAGLTKKILDEDGPEEILFNLFDHGGAGGGFENTWATGKLIFTGISTPMVRIHNRPAYNSECHATRDMGVGELNNSYEDAELADVLLAIGNNPYEAQTNYFLAHWIPNLQGATVGKKKERYPGESFSKAKVIFVDPRRTVSVDISETVAGKDNVLHLAINPGTDTALFNGLLTYVVEQGWQDDDFIQNHTTGFGDALASNKLSLSECSHITGVTEDDLRKAAQWAYQPKESGHRPRAMHAYEKGVIWGNDNYIIQSSIVNLVLATHNVGRRGTGVVRMGGHQEGYVRPPYPGGRPAPYIDQEIIKNKGMMLTVWACNAFQTTVNAEAYREAVKRRANIVNQALAKARGASTAQLIDIIYDAVKNQGGLYLVNIDLYRTKFAESSHMLLPAAHPGEMNLTSMNGERRLRLSERFMDPPGVAKADCMIAADMANALKRLYEGEGKAEMAQRFSGFDWQSEEDAFNDGFRMAHEKEIDSQGGPTGHLATYERLRAAGTNGVQLPIKEYSNGKLIGTEMLYTDNRFDTDDGKAHFQPSTWNGFPAVIQAQQKNYAFWINNGRTNHIWQSAYHDQHLSFRRGRYPMAPLEINPEDAAQLGIEAGDIVEVYNNYGATYAMAYPEPYIKRGQVFMMFGYPNGVQGDTVSEWTDRNVIPYYKGAWADIRKIGDNEAYKHSVSFKRRRYS</sequence>
<dbReference type="InterPro" id="IPR014066">
    <property type="entry name" value="AioA/IdrA_lsu"/>
</dbReference>
<dbReference type="InterPro" id="IPR006656">
    <property type="entry name" value="Mopterin_OxRdtase"/>
</dbReference>
<dbReference type="GO" id="GO:0043546">
    <property type="term" value="F:molybdopterin cofactor binding"/>
    <property type="evidence" value="ECO:0007669"/>
    <property type="project" value="InterPro"/>
</dbReference>
<evidence type="ECO:0000313" key="7">
    <source>
        <dbReference type="EMBL" id="CBX43995.1"/>
    </source>
</evidence>
<dbReference type="Gene3D" id="3.30.200.200">
    <property type="match status" value="1"/>
</dbReference>
<dbReference type="PANTHER" id="PTHR43105">
    <property type="entry name" value="RESPIRATORY NITRATE REDUCTASE"/>
    <property type="match status" value="1"/>
</dbReference>
<dbReference type="NCBIfam" id="TIGR02693">
    <property type="entry name" value="arsenite_ox_L"/>
    <property type="match status" value="1"/>
</dbReference>
<feature type="domain" description="Molybdopterin oxidoreductase" evidence="4">
    <location>
        <begin position="122"/>
        <end position="577"/>
    </location>
</feature>
<dbReference type="InterPro" id="IPR009010">
    <property type="entry name" value="Asp_de-COase-like_dom_sf"/>
</dbReference>
<dbReference type="GO" id="GO:0046872">
    <property type="term" value="F:metal ion binding"/>
    <property type="evidence" value="ECO:0007669"/>
    <property type="project" value="UniProtKB-KW"/>
</dbReference>
<dbReference type="EMBL" id="FR715693">
    <property type="protein sequence ID" value="CBX43995.1"/>
    <property type="molecule type" value="Genomic_DNA"/>
</dbReference>
<protein>
    <submittedName>
        <fullName evidence="7">Arsenite oxidase subunit B</fullName>
    </submittedName>
</protein>
<dbReference type="GO" id="GO:0051536">
    <property type="term" value="F:iron-sulfur cluster binding"/>
    <property type="evidence" value="ECO:0007669"/>
    <property type="project" value="UniProtKB-KW"/>
</dbReference>
<dbReference type="Pfam" id="PF00384">
    <property type="entry name" value="Molybdopterin"/>
    <property type="match status" value="1"/>
</dbReference>
<dbReference type="Pfam" id="PF18465">
    <property type="entry name" value="Rieske_3"/>
    <property type="match status" value="1"/>
</dbReference>
<gene>
    <name evidence="7" type="primary">aoxB</name>
</gene>
<name>E5AZM3_9PSED</name>
<feature type="domain" description="Arsenite oxidase subunit AioA/Iodate reductase subunit IdrA 3Fe-4S cluster" evidence="6">
    <location>
        <begin position="23"/>
        <end position="116"/>
    </location>
</feature>
<organism evidence="7">
    <name type="scientific">Pseudomonas sp. S11</name>
    <dbReference type="NCBI Taxonomy" id="578315"/>
    <lineage>
        <taxon>Bacteria</taxon>
        <taxon>Pseudomonadati</taxon>
        <taxon>Pseudomonadota</taxon>
        <taxon>Gammaproteobacteria</taxon>
        <taxon>Pseudomonadales</taxon>
        <taxon>Pseudomonadaceae</taxon>
        <taxon>Pseudomonas</taxon>
    </lineage>
</organism>
<dbReference type="InterPro" id="IPR050123">
    <property type="entry name" value="Prok_molybdopt-oxidoreductase"/>
</dbReference>
<dbReference type="GO" id="GO:0022904">
    <property type="term" value="P:respiratory electron transport chain"/>
    <property type="evidence" value="ECO:0007669"/>
    <property type="project" value="TreeGrafter"/>
</dbReference>